<reference evidence="2" key="1">
    <citation type="journal article" date="2019" name="bioRxiv">
        <title>The Genome of the Zebra Mussel, Dreissena polymorpha: A Resource for Invasive Species Research.</title>
        <authorList>
            <person name="McCartney M.A."/>
            <person name="Auch B."/>
            <person name="Kono T."/>
            <person name="Mallez S."/>
            <person name="Zhang Y."/>
            <person name="Obille A."/>
            <person name="Becker A."/>
            <person name="Abrahante J.E."/>
            <person name="Garbe J."/>
            <person name="Badalamenti J.P."/>
            <person name="Herman A."/>
            <person name="Mangelson H."/>
            <person name="Liachko I."/>
            <person name="Sullivan S."/>
            <person name="Sone E.D."/>
            <person name="Koren S."/>
            <person name="Silverstein K.A.T."/>
            <person name="Beckman K.B."/>
            <person name="Gohl D.M."/>
        </authorList>
    </citation>
    <scope>NUCLEOTIDE SEQUENCE</scope>
    <source>
        <strain evidence="2">Duluth1</strain>
        <tissue evidence="2">Whole animal</tissue>
    </source>
</reference>
<protein>
    <recommendedName>
        <fullName evidence="1">C-type lectin domain-containing protein</fullName>
    </recommendedName>
</protein>
<keyword evidence="3" id="KW-1185">Reference proteome</keyword>
<comment type="caution">
    <text evidence="2">The sequence shown here is derived from an EMBL/GenBank/DDBJ whole genome shotgun (WGS) entry which is preliminary data.</text>
</comment>
<gene>
    <name evidence="2" type="ORF">DPMN_114989</name>
</gene>
<name>A0A9D4KL56_DREPO</name>
<dbReference type="PROSITE" id="PS50041">
    <property type="entry name" value="C_TYPE_LECTIN_2"/>
    <property type="match status" value="1"/>
</dbReference>
<evidence type="ECO:0000313" key="3">
    <source>
        <dbReference type="Proteomes" id="UP000828390"/>
    </source>
</evidence>
<dbReference type="Proteomes" id="UP000828390">
    <property type="component" value="Unassembled WGS sequence"/>
</dbReference>
<dbReference type="Gene3D" id="3.10.100.10">
    <property type="entry name" value="Mannose-Binding Protein A, subunit A"/>
    <property type="match status" value="1"/>
</dbReference>
<evidence type="ECO:0000313" key="2">
    <source>
        <dbReference type="EMBL" id="KAH3841524.1"/>
    </source>
</evidence>
<dbReference type="InterPro" id="IPR001304">
    <property type="entry name" value="C-type_lectin-like"/>
</dbReference>
<evidence type="ECO:0000259" key="1">
    <source>
        <dbReference type="PROSITE" id="PS50041"/>
    </source>
</evidence>
<feature type="domain" description="C-type lectin" evidence="1">
    <location>
        <begin position="15"/>
        <end position="68"/>
    </location>
</feature>
<reference evidence="2" key="2">
    <citation type="submission" date="2020-11" db="EMBL/GenBank/DDBJ databases">
        <authorList>
            <person name="McCartney M.A."/>
            <person name="Auch B."/>
            <person name="Kono T."/>
            <person name="Mallez S."/>
            <person name="Becker A."/>
            <person name="Gohl D.M."/>
            <person name="Silverstein K.A.T."/>
            <person name="Koren S."/>
            <person name="Bechman K.B."/>
            <person name="Herman A."/>
            <person name="Abrahante J.E."/>
            <person name="Garbe J."/>
        </authorList>
    </citation>
    <scope>NUCLEOTIDE SEQUENCE</scope>
    <source>
        <strain evidence="2">Duluth1</strain>
        <tissue evidence="2">Whole animal</tissue>
    </source>
</reference>
<dbReference type="EMBL" id="JAIWYP010000004">
    <property type="protein sequence ID" value="KAH3841524.1"/>
    <property type="molecule type" value="Genomic_DNA"/>
</dbReference>
<dbReference type="InterPro" id="IPR016187">
    <property type="entry name" value="CTDL_fold"/>
</dbReference>
<dbReference type="Pfam" id="PF00059">
    <property type="entry name" value="Lectin_C"/>
    <property type="match status" value="1"/>
</dbReference>
<accession>A0A9D4KL56</accession>
<sequence length="68" mass="7632">MQINSGTVSDGEDAWIGFNDMLDESLFNWADGSQVEYTQWAVGQPNHILNDNQDCVLMQANVSHLFVD</sequence>
<dbReference type="SUPFAM" id="SSF56436">
    <property type="entry name" value="C-type lectin-like"/>
    <property type="match status" value="1"/>
</dbReference>
<organism evidence="2 3">
    <name type="scientific">Dreissena polymorpha</name>
    <name type="common">Zebra mussel</name>
    <name type="synonym">Mytilus polymorpha</name>
    <dbReference type="NCBI Taxonomy" id="45954"/>
    <lineage>
        <taxon>Eukaryota</taxon>
        <taxon>Metazoa</taxon>
        <taxon>Spiralia</taxon>
        <taxon>Lophotrochozoa</taxon>
        <taxon>Mollusca</taxon>
        <taxon>Bivalvia</taxon>
        <taxon>Autobranchia</taxon>
        <taxon>Heteroconchia</taxon>
        <taxon>Euheterodonta</taxon>
        <taxon>Imparidentia</taxon>
        <taxon>Neoheterodontei</taxon>
        <taxon>Myida</taxon>
        <taxon>Dreissenoidea</taxon>
        <taxon>Dreissenidae</taxon>
        <taxon>Dreissena</taxon>
    </lineage>
</organism>
<dbReference type="InterPro" id="IPR016186">
    <property type="entry name" value="C-type_lectin-like/link_sf"/>
</dbReference>
<proteinExistence type="predicted"/>
<dbReference type="AlphaFoldDB" id="A0A9D4KL56"/>
<dbReference type="InterPro" id="IPR050111">
    <property type="entry name" value="C-type_lectin/snaclec_domain"/>
</dbReference>
<dbReference type="PANTHER" id="PTHR22803">
    <property type="entry name" value="MANNOSE, PHOSPHOLIPASE, LECTIN RECEPTOR RELATED"/>
    <property type="match status" value="1"/>
</dbReference>